<sequence length="92" mass="10463">MQQIVDVSRLVMIGDDSSREDRNISKVVALKAFAKSTTLKCIFFSSVLLKGRLCWTGVESGNRAHTDLEMTVRMLTCRVKYKVMNLHTDIRV</sequence>
<comment type="caution">
    <text evidence="1">The sequence shown here is derived from an EMBL/GenBank/DDBJ whole genome shotgun (WGS) entry which is preliminary data.</text>
</comment>
<dbReference type="Proteomes" id="UP000828390">
    <property type="component" value="Unassembled WGS sequence"/>
</dbReference>
<evidence type="ECO:0000313" key="2">
    <source>
        <dbReference type="Proteomes" id="UP000828390"/>
    </source>
</evidence>
<keyword evidence="2" id="KW-1185">Reference proteome</keyword>
<dbReference type="AlphaFoldDB" id="A0A9D3YKF8"/>
<accession>A0A9D3YKF8</accession>
<proteinExistence type="predicted"/>
<gene>
    <name evidence="1" type="ORF">DPMN_077415</name>
</gene>
<protein>
    <submittedName>
        <fullName evidence="1">Uncharacterized protein</fullName>
    </submittedName>
</protein>
<organism evidence="1 2">
    <name type="scientific">Dreissena polymorpha</name>
    <name type="common">Zebra mussel</name>
    <name type="synonym">Mytilus polymorpha</name>
    <dbReference type="NCBI Taxonomy" id="45954"/>
    <lineage>
        <taxon>Eukaryota</taxon>
        <taxon>Metazoa</taxon>
        <taxon>Spiralia</taxon>
        <taxon>Lophotrochozoa</taxon>
        <taxon>Mollusca</taxon>
        <taxon>Bivalvia</taxon>
        <taxon>Autobranchia</taxon>
        <taxon>Heteroconchia</taxon>
        <taxon>Euheterodonta</taxon>
        <taxon>Imparidentia</taxon>
        <taxon>Neoheterodontei</taxon>
        <taxon>Myida</taxon>
        <taxon>Dreissenoidea</taxon>
        <taxon>Dreissenidae</taxon>
        <taxon>Dreissena</taxon>
    </lineage>
</organism>
<name>A0A9D3YKF8_DREPO</name>
<reference evidence="1" key="2">
    <citation type="submission" date="2020-11" db="EMBL/GenBank/DDBJ databases">
        <authorList>
            <person name="McCartney M.A."/>
            <person name="Auch B."/>
            <person name="Kono T."/>
            <person name="Mallez S."/>
            <person name="Becker A."/>
            <person name="Gohl D.M."/>
            <person name="Silverstein K.A.T."/>
            <person name="Koren S."/>
            <person name="Bechman K.B."/>
            <person name="Herman A."/>
            <person name="Abrahante J.E."/>
            <person name="Garbe J."/>
        </authorList>
    </citation>
    <scope>NUCLEOTIDE SEQUENCE</scope>
    <source>
        <strain evidence="1">Duluth1</strain>
        <tissue evidence="1">Whole animal</tissue>
    </source>
</reference>
<evidence type="ECO:0000313" key="1">
    <source>
        <dbReference type="EMBL" id="KAH3702397.1"/>
    </source>
</evidence>
<dbReference type="EMBL" id="JAIWYP010000015">
    <property type="protein sequence ID" value="KAH3702397.1"/>
    <property type="molecule type" value="Genomic_DNA"/>
</dbReference>
<reference evidence="1" key="1">
    <citation type="journal article" date="2019" name="bioRxiv">
        <title>The Genome of the Zebra Mussel, Dreissena polymorpha: A Resource for Invasive Species Research.</title>
        <authorList>
            <person name="McCartney M.A."/>
            <person name="Auch B."/>
            <person name="Kono T."/>
            <person name="Mallez S."/>
            <person name="Zhang Y."/>
            <person name="Obille A."/>
            <person name="Becker A."/>
            <person name="Abrahante J.E."/>
            <person name="Garbe J."/>
            <person name="Badalamenti J.P."/>
            <person name="Herman A."/>
            <person name="Mangelson H."/>
            <person name="Liachko I."/>
            <person name="Sullivan S."/>
            <person name="Sone E.D."/>
            <person name="Koren S."/>
            <person name="Silverstein K.A.T."/>
            <person name="Beckman K.B."/>
            <person name="Gohl D.M."/>
        </authorList>
    </citation>
    <scope>NUCLEOTIDE SEQUENCE</scope>
    <source>
        <strain evidence="1">Duluth1</strain>
        <tissue evidence="1">Whole animal</tissue>
    </source>
</reference>